<dbReference type="GO" id="GO:0004814">
    <property type="term" value="F:arginine-tRNA ligase activity"/>
    <property type="evidence" value="ECO:0007669"/>
    <property type="project" value="UniProtKB-EC"/>
</dbReference>
<dbReference type="Gene3D" id="3.40.50.620">
    <property type="entry name" value="HUPs"/>
    <property type="match status" value="1"/>
</dbReference>
<dbReference type="Proteomes" id="UP000030693">
    <property type="component" value="Unassembled WGS sequence"/>
</dbReference>
<dbReference type="InterPro" id="IPR036695">
    <property type="entry name" value="Arg-tRNA-synth_N_sf"/>
</dbReference>
<dbReference type="PANTHER" id="PTHR11956:SF11">
    <property type="entry name" value="ARGININE--TRNA LIGASE, MITOCHONDRIAL-RELATED"/>
    <property type="match status" value="1"/>
</dbReference>
<evidence type="ECO:0000256" key="4">
    <source>
        <dbReference type="ARBA" id="ARBA00022741"/>
    </source>
</evidence>
<organism evidence="12">
    <name type="scientific">Fonticula alba</name>
    <name type="common">Slime mold</name>
    <dbReference type="NCBI Taxonomy" id="691883"/>
    <lineage>
        <taxon>Eukaryota</taxon>
        <taxon>Rotosphaerida</taxon>
        <taxon>Fonticulaceae</taxon>
        <taxon>Fonticula</taxon>
    </lineage>
</organism>
<dbReference type="SUPFAM" id="SSF52374">
    <property type="entry name" value="Nucleotidylyl transferase"/>
    <property type="match status" value="1"/>
</dbReference>
<evidence type="ECO:0000256" key="2">
    <source>
        <dbReference type="ARBA" id="ARBA00012837"/>
    </source>
</evidence>
<dbReference type="OrthoDB" id="68056at2759"/>
<dbReference type="Gene3D" id="3.30.1360.70">
    <property type="entry name" value="Arginyl tRNA synthetase N-terminal domain"/>
    <property type="match status" value="1"/>
</dbReference>
<evidence type="ECO:0000259" key="11">
    <source>
        <dbReference type="SMART" id="SM00836"/>
    </source>
</evidence>
<evidence type="ECO:0000256" key="9">
    <source>
        <dbReference type="ARBA" id="ARBA00049339"/>
    </source>
</evidence>
<dbReference type="Gene3D" id="1.10.730.10">
    <property type="entry name" value="Isoleucyl-tRNA Synthetase, Domain 1"/>
    <property type="match status" value="1"/>
</dbReference>
<proteinExistence type="inferred from homology"/>
<keyword evidence="7 10" id="KW-0030">Aminoacyl-tRNA synthetase</keyword>
<dbReference type="OMA" id="PNMASEF"/>
<dbReference type="GO" id="GO:0005524">
    <property type="term" value="F:ATP binding"/>
    <property type="evidence" value="ECO:0007669"/>
    <property type="project" value="UniProtKB-KW"/>
</dbReference>
<keyword evidence="5 10" id="KW-0067">ATP-binding</keyword>
<evidence type="ECO:0000256" key="8">
    <source>
        <dbReference type="ARBA" id="ARBA00033033"/>
    </source>
</evidence>
<protein>
    <recommendedName>
        <fullName evidence="2">arginine--tRNA ligase</fullName>
        <ecNumber evidence="2">6.1.1.19</ecNumber>
    </recommendedName>
    <alternativeName>
        <fullName evidence="8">Arginyl-tRNA synthetase</fullName>
    </alternativeName>
</protein>
<evidence type="ECO:0000256" key="5">
    <source>
        <dbReference type="ARBA" id="ARBA00022840"/>
    </source>
</evidence>
<dbReference type="AlphaFoldDB" id="A0A058ZFB7"/>
<dbReference type="EC" id="6.1.1.19" evidence="2"/>
<keyword evidence="4 10" id="KW-0547">Nucleotide-binding</keyword>
<dbReference type="SMART" id="SM00836">
    <property type="entry name" value="DALR_1"/>
    <property type="match status" value="1"/>
</dbReference>
<keyword evidence="3 10" id="KW-0436">Ligase</keyword>
<dbReference type="SUPFAM" id="SSF55190">
    <property type="entry name" value="Arginyl-tRNA synthetase (ArgRS), N-terminal 'additional' domain"/>
    <property type="match status" value="1"/>
</dbReference>
<dbReference type="SUPFAM" id="SSF47323">
    <property type="entry name" value="Anticodon-binding domain of a subclass of class I aminoacyl-tRNA synthetases"/>
    <property type="match status" value="1"/>
</dbReference>
<dbReference type="InterPro" id="IPR014729">
    <property type="entry name" value="Rossmann-like_a/b/a_fold"/>
</dbReference>
<name>A0A058ZFB7_FONAL</name>
<comment type="catalytic activity">
    <reaction evidence="9">
        <text>tRNA(Arg) + L-arginine + ATP = L-arginyl-tRNA(Arg) + AMP + diphosphate</text>
        <dbReference type="Rhea" id="RHEA:20301"/>
        <dbReference type="Rhea" id="RHEA-COMP:9658"/>
        <dbReference type="Rhea" id="RHEA-COMP:9673"/>
        <dbReference type="ChEBI" id="CHEBI:30616"/>
        <dbReference type="ChEBI" id="CHEBI:32682"/>
        <dbReference type="ChEBI" id="CHEBI:33019"/>
        <dbReference type="ChEBI" id="CHEBI:78442"/>
        <dbReference type="ChEBI" id="CHEBI:78513"/>
        <dbReference type="ChEBI" id="CHEBI:456215"/>
        <dbReference type="EC" id="6.1.1.19"/>
    </reaction>
</comment>
<gene>
    <name evidence="12" type="ORF">H696_00625</name>
</gene>
<accession>A0A058ZFB7</accession>
<dbReference type="InterPro" id="IPR001278">
    <property type="entry name" value="Arg-tRNA-ligase"/>
</dbReference>
<evidence type="ECO:0000256" key="1">
    <source>
        <dbReference type="ARBA" id="ARBA00005594"/>
    </source>
</evidence>
<dbReference type="eggNOG" id="KOG1195">
    <property type="taxonomic scope" value="Eukaryota"/>
</dbReference>
<dbReference type="GeneID" id="20525350"/>
<dbReference type="GO" id="GO:0032543">
    <property type="term" value="P:mitochondrial translation"/>
    <property type="evidence" value="ECO:0007669"/>
    <property type="project" value="TreeGrafter"/>
</dbReference>
<dbReference type="Pfam" id="PF00750">
    <property type="entry name" value="tRNA-synt_1d"/>
    <property type="match status" value="2"/>
</dbReference>
<dbReference type="InterPro" id="IPR001412">
    <property type="entry name" value="aa-tRNA-synth_I_CS"/>
</dbReference>
<dbReference type="InterPro" id="IPR008909">
    <property type="entry name" value="DALR_anticod-bd"/>
</dbReference>
<dbReference type="RefSeq" id="XP_009492781.1">
    <property type="nucleotide sequence ID" value="XM_009494506.1"/>
</dbReference>
<dbReference type="FunFam" id="1.10.730.10:FF:000006">
    <property type="entry name" value="Arginyl-tRNA synthetase 2, mitochondrial"/>
    <property type="match status" value="1"/>
</dbReference>
<reference evidence="12" key="1">
    <citation type="submission" date="2013-04" db="EMBL/GenBank/DDBJ databases">
        <title>The Genome Sequence of Fonticula alba ATCC 38817.</title>
        <authorList>
            <consortium name="The Broad Institute Genomics Platform"/>
            <person name="Russ C."/>
            <person name="Cuomo C."/>
            <person name="Burger G."/>
            <person name="Gray M.W."/>
            <person name="Holland P.W.H."/>
            <person name="King N."/>
            <person name="Lang F.B.F."/>
            <person name="Roger A.J."/>
            <person name="Ruiz-Trillo I."/>
            <person name="Brown M."/>
            <person name="Walker B."/>
            <person name="Young S."/>
            <person name="Zeng Q."/>
            <person name="Gargeya S."/>
            <person name="Fitzgerald M."/>
            <person name="Haas B."/>
            <person name="Abouelleil A."/>
            <person name="Allen A.W."/>
            <person name="Alvarado L."/>
            <person name="Arachchi H.M."/>
            <person name="Berlin A.M."/>
            <person name="Chapman S.B."/>
            <person name="Gainer-Dewar J."/>
            <person name="Goldberg J."/>
            <person name="Griggs A."/>
            <person name="Gujja S."/>
            <person name="Hansen M."/>
            <person name="Howarth C."/>
            <person name="Imamovic A."/>
            <person name="Ireland A."/>
            <person name="Larimer J."/>
            <person name="McCowan C."/>
            <person name="Murphy C."/>
            <person name="Pearson M."/>
            <person name="Poon T.W."/>
            <person name="Priest M."/>
            <person name="Roberts A."/>
            <person name="Saif S."/>
            <person name="Shea T."/>
            <person name="Sisk P."/>
            <person name="Sykes S."/>
            <person name="Wortman J."/>
            <person name="Nusbaum C."/>
            <person name="Birren B."/>
        </authorList>
    </citation>
    <scope>NUCLEOTIDE SEQUENCE [LARGE SCALE GENOMIC DNA]</scope>
    <source>
        <strain evidence="12">ATCC 38817</strain>
    </source>
</reference>
<evidence type="ECO:0000256" key="3">
    <source>
        <dbReference type="ARBA" id="ARBA00022598"/>
    </source>
</evidence>
<dbReference type="Pfam" id="PF05746">
    <property type="entry name" value="DALR_1"/>
    <property type="match status" value="1"/>
</dbReference>
<dbReference type="STRING" id="691883.A0A058ZFB7"/>
<evidence type="ECO:0000256" key="10">
    <source>
        <dbReference type="RuleBase" id="RU363038"/>
    </source>
</evidence>
<dbReference type="PANTHER" id="PTHR11956">
    <property type="entry name" value="ARGINYL-TRNA SYNTHETASE"/>
    <property type="match status" value="1"/>
</dbReference>
<evidence type="ECO:0000256" key="6">
    <source>
        <dbReference type="ARBA" id="ARBA00022917"/>
    </source>
</evidence>
<dbReference type="EMBL" id="KB932201">
    <property type="protein sequence ID" value="KCV73080.1"/>
    <property type="molecule type" value="Genomic_DNA"/>
</dbReference>
<comment type="similarity">
    <text evidence="1 10">Belongs to the class-I aminoacyl-tRNA synthetase family.</text>
</comment>
<keyword evidence="6 10" id="KW-0648">Protein biosynthesis</keyword>
<dbReference type="InterPro" id="IPR035684">
    <property type="entry name" value="ArgRS_core"/>
</dbReference>
<dbReference type="PROSITE" id="PS00178">
    <property type="entry name" value="AA_TRNA_LIGASE_I"/>
    <property type="match status" value="1"/>
</dbReference>
<sequence>MRHSLGQSGAGFIETVTAAGPYLNFRLNERRMLAEVITSVAEQGSMFGHSPQLLDSLVLLEFSSPNIAKPFHMGHLRSTIIGNILSNLYRSQGHQVLNINYLGDWGTQYGILALGFEHFGCREKLQEDPIRHLFQVYVASQAQVAKCPDFAAQARRYFSTMERVAALLADRCGVSVDAWDPDASDLAATLRQAAAEGEHLTEADLADGLRALRLWQLFRSQSIVSYERVYGDLGVSFHSYEGESQSQAVVPRVLEHFQQQGLLRESDGALVVDVPPAKNSHPGPDGADPPPQVAVLQKADGASIYLSRDLATIMRRYASHTFDRLVYVAGSEQELHFQQLFQLAGLLPGLPSDLPSRLEHISFGRVAGMSTREGTAVFLEDVLAEARRQCLAREEWGSRGPPDAATVAMLGLSSVVVADLTSRRIKNYNFCWAKATDPKGDTGMLLQYTHARLCGIERTNTNLLESGAFSPGQDLGQYRLPDDVEVPECAVQLAMEVSRFPEVLRMSLASSEPSILVQYLLGLCRCIGTAHQELKVKDAPAAEAQWRFDLFRASRATLSNGILLLGLTPVERV</sequence>
<dbReference type="PRINTS" id="PR01038">
    <property type="entry name" value="TRNASYNTHARG"/>
</dbReference>
<evidence type="ECO:0000313" key="13">
    <source>
        <dbReference type="Proteomes" id="UP000030693"/>
    </source>
</evidence>
<dbReference type="GO" id="GO:0006420">
    <property type="term" value="P:arginyl-tRNA aminoacylation"/>
    <property type="evidence" value="ECO:0007669"/>
    <property type="project" value="InterPro"/>
</dbReference>
<dbReference type="InterPro" id="IPR009080">
    <property type="entry name" value="tRNAsynth_Ia_anticodon-bd"/>
</dbReference>
<evidence type="ECO:0000313" key="12">
    <source>
        <dbReference type="EMBL" id="KCV73080.1"/>
    </source>
</evidence>
<keyword evidence="13" id="KW-1185">Reference proteome</keyword>
<dbReference type="GO" id="GO:0005739">
    <property type="term" value="C:mitochondrion"/>
    <property type="evidence" value="ECO:0007669"/>
    <property type="project" value="TreeGrafter"/>
</dbReference>
<feature type="domain" description="DALR anticodon binding" evidence="11">
    <location>
        <begin position="446"/>
        <end position="573"/>
    </location>
</feature>
<evidence type="ECO:0000256" key="7">
    <source>
        <dbReference type="ARBA" id="ARBA00023146"/>
    </source>
</evidence>